<feature type="domain" description="C-type lectin" evidence="4">
    <location>
        <begin position="626"/>
        <end position="733"/>
    </location>
</feature>
<dbReference type="GeneTree" id="ENSGT01100000263473"/>
<proteinExistence type="predicted"/>
<dbReference type="Pfam" id="PF00059">
    <property type="entry name" value="Lectin_C"/>
    <property type="match status" value="4"/>
</dbReference>
<reference evidence="6" key="3">
    <citation type="submission" date="2025-09" db="UniProtKB">
        <authorList>
            <consortium name="Ensembl"/>
        </authorList>
    </citation>
    <scope>IDENTIFICATION</scope>
</reference>
<evidence type="ECO:0000259" key="4">
    <source>
        <dbReference type="PROSITE" id="PS50041"/>
    </source>
</evidence>
<dbReference type="Proteomes" id="UP000028760">
    <property type="component" value="Unassembled WGS sequence"/>
</dbReference>
<dbReference type="SUPFAM" id="SSF49265">
    <property type="entry name" value="Fibronectin type III"/>
    <property type="match status" value="1"/>
</dbReference>
<keyword evidence="1" id="KW-1015">Disulfide bond</keyword>
<dbReference type="SUPFAM" id="SSF56436">
    <property type="entry name" value="C-type lectin-like"/>
    <property type="match status" value="4"/>
</dbReference>
<evidence type="ECO:0000259" key="5">
    <source>
        <dbReference type="PROSITE" id="PS50853"/>
    </source>
</evidence>
<feature type="domain" description="C-type lectin" evidence="4">
    <location>
        <begin position="502"/>
        <end position="621"/>
    </location>
</feature>
<evidence type="ECO:0000313" key="7">
    <source>
        <dbReference type="Proteomes" id="UP000028760"/>
    </source>
</evidence>
<feature type="domain" description="Fibronectin type-III" evidence="5">
    <location>
        <begin position="262"/>
        <end position="348"/>
    </location>
</feature>
<dbReference type="OMA" id="MATHFNE"/>
<evidence type="ECO:0000256" key="3">
    <source>
        <dbReference type="SAM" id="SignalP"/>
    </source>
</evidence>
<keyword evidence="7" id="KW-1185">Reference proteome</keyword>
<dbReference type="InterPro" id="IPR003961">
    <property type="entry name" value="FN3_dom"/>
</dbReference>
<dbReference type="InterPro" id="IPR016187">
    <property type="entry name" value="CTDL_fold"/>
</dbReference>
<evidence type="ECO:0000256" key="2">
    <source>
        <dbReference type="SAM" id="Phobius"/>
    </source>
</evidence>
<organism evidence="6 7">
    <name type="scientific">Poecilia formosa</name>
    <name type="common">Amazon molly</name>
    <name type="synonym">Limia formosa</name>
    <dbReference type="NCBI Taxonomy" id="48698"/>
    <lineage>
        <taxon>Eukaryota</taxon>
        <taxon>Metazoa</taxon>
        <taxon>Chordata</taxon>
        <taxon>Craniata</taxon>
        <taxon>Vertebrata</taxon>
        <taxon>Euteleostomi</taxon>
        <taxon>Actinopterygii</taxon>
        <taxon>Neopterygii</taxon>
        <taxon>Teleostei</taxon>
        <taxon>Neoteleostei</taxon>
        <taxon>Acanthomorphata</taxon>
        <taxon>Ovalentaria</taxon>
        <taxon>Atherinomorphae</taxon>
        <taxon>Cyprinodontiformes</taxon>
        <taxon>Poeciliidae</taxon>
        <taxon>Poeciliinae</taxon>
        <taxon>Poecilia</taxon>
    </lineage>
</organism>
<keyword evidence="3" id="KW-0732">Signal</keyword>
<dbReference type="InterPro" id="IPR001304">
    <property type="entry name" value="C-type_lectin-like"/>
</dbReference>
<dbReference type="Gene3D" id="3.10.100.10">
    <property type="entry name" value="Mannose-Binding Protein A, subunit A"/>
    <property type="match status" value="4"/>
</dbReference>
<keyword evidence="2" id="KW-0812">Transmembrane</keyword>
<dbReference type="InterPro" id="IPR036116">
    <property type="entry name" value="FN3_sf"/>
</dbReference>
<feature type="transmembrane region" description="Helical" evidence="2">
    <location>
        <begin position="368"/>
        <end position="388"/>
    </location>
</feature>
<dbReference type="PROSITE" id="PS00615">
    <property type="entry name" value="C_TYPE_LECTIN_1"/>
    <property type="match status" value="4"/>
</dbReference>
<keyword evidence="2" id="KW-1133">Transmembrane helix</keyword>
<dbReference type="SMART" id="SM00034">
    <property type="entry name" value="CLECT"/>
    <property type="match status" value="4"/>
</dbReference>
<dbReference type="PROSITE" id="PS50041">
    <property type="entry name" value="C_TYPE_LECTIN_2"/>
    <property type="match status" value="4"/>
</dbReference>
<dbReference type="Gene3D" id="2.60.40.10">
    <property type="entry name" value="Immunoglobulins"/>
    <property type="match status" value="1"/>
</dbReference>
<keyword evidence="2" id="KW-0472">Membrane</keyword>
<dbReference type="CDD" id="cd00063">
    <property type="entry name" value="FN3"/>
    <property type="match status" value="1"/>
</dbReference>
<feature type="signal peptide" evidence="3">
    <location>
        <begin position="1"/>
        <end position="20"/>
    </location>
</feature>
<dbReference type="AlphaFoldDB" id="A0A096M2N9"/>
<accession>A0A096M2N9</accession>
<name>A0A096M2N9_POEFO</name>
<dbReference type="PANTHER" id="PTHR45784:SF3">
    <property type="entry name" value="C-TYPE LECTIN DOMAIN FAMILY 4 MEMBER K-LIKE-RELATED"/>
    <property type="match status" value="1"/>
</dbReference>
<dbReference type="EMBL" id="AYCK01010221">
    <property type="status" value="NOT_ANNOTATED_CDS"/>
    <property type="molecule type" value="Genomic_DNA"/>
</dbReference>
<evidence type="ECO:0000256" key="1">
    <source>
        <dbReference type="ARBA" id="ARBA00023157"/>
    </source>
</evidence>
<dbReference type="SMART" id="SM00060">
    <property type="entry name" value="FN3"/>
    <property type="match status" value="1"/>
</dbReference>
<reference evidence="7" key="1">
    <citation type="submission" date="2013-10" db="EMBL/GenBank/DDBJ databases">
        <authorList>
            <person name="Schartl M."/>
            <person name="Warren W."/>
        </authorList>
    </citation>
    <scope>NUCLEOTIDE SEQUENCE [LARGE SCALE GENOMIC DNA]</scope>
    <source>
        <strain evidence="7">female</strain>
    </source>
</reference>
<feature type="chain" id="PRO_5001919749" evidence="3">
    <location>
        <begin position="21"/>
        <end position="734"/>
    </location>
</feature>
<dbReference type="InterPro" id="IPR013783">
    <property type="entry name" value="Ig-like_fold"/>
</dbReference>
<dbReference type="PANTHER" id="PTHR45784">
    <property type="entry name" value="C-TYPE LECTIN DOMAIN FAMILY 20 MEMBER A-RELATED"/>
    <property type="match status" value="1"/>
</dbReference>
<reference evidence="6" key="2">
    <citation type="submission" date="2025-08" db="UniProtKB">
        <authorList>
            <consortium name="Ensembl"/>
        </authorList>
    </citation>
    <scope>IDENTIFICATION</scope>
</reference>
<dbReference type="Pfam" id="PF00041">
    <property type="entry name" value="fn3"/>
    <property type="match status" value="1"/>
</dbReference>
<dbReference type="PROSITE" id="PS50853">
    <property type="entry name" value="FN3"/>
    <property type="match status" value="1"/>
</dbReference>
<evidence type="ECO:0000313" key="6">
    <source>
        <dbReference type="Ensembl" id="ENSPFOP00000025680.1"/>
    </source>
</evidence>
<dbReference type="Ensembl" id="ENSPFOT00000026544.1">
    <property type="protein sequence ID" value="ENSPFOP00000025680.1"/>
    <property type="gene ID" value="ENSPFOG00000004922.2"/>
</dbReference>
<feature type="domain" description="C-type lectin" evidence="4">
    <location>
        <begin position="149"/>
        <end position="256"/>
    </location>
</feature>
<dbReference type="InterPro" id="IPR016186">
    <property type="entry name" value="C-type_lectin-like/link_sf"/>
</dbReference>
<feature type="domain" description="C-type lectin" evidence="4">
    <location>
        <begin position="25"/>
        <end position="144"/>
    </location>
</feature>
<sequence>MDKRLLFVFITGAQLSVAFAQTLQYYFVNVSLDWTSAQSVCRRDYTDLATIETTADVDAVLSTASNYTGKAWIGLYDELYNSWKWSLDDSSFYGDGEYTFRNWYPGSPNDLYGPQLCVRLISVSDPLRRWDDRQCSDVRMFVCYNGTVDGTPSFVLSNVSLNWTEAQMFCRKNYVDLASIRNQTENDVISALISSADVWIGLYRDKLWSDGSLSPFRHWADGQPGSDSGVQCAATEFGSGRWYDESCSQSLPFICYKKILPNAEGLRASGQDESSITLQWNKINNSTSFVLQFNGSETNISSPDGDGPVNYTVSSLTAGTRYTFTLFSVFENVRSSGVSIVAATVQSLILYCVKLIIYWFLTKSIVKILVLLFIAVCVVSVPTDYVVAMDMQLDSLTELSESEINDALAELHSKLKHRKISPVWIFFHSNRHSSVSESLFGNIYRSYFSQRGVPLNLNVKPSCLALLLKHNQCGMQLFNLKRCLFRISSRLCLHFCCSPQNYYFVNTTLNWTDAQSLCRRDYADLATAESTADVEAVVRSAADYTGLAWIGLYDDLVNSWKWSLNDSSFYGDGEQTFRNWYSGQPNNLNGQQHCVILLSGSSYYGQWDDQECEEARWFVCYNGSVNGSPVYILINESLSWTSAQAFCQENYVDLASVRNQSENDIISNVGGGSFLWIGLYREKLWSDGSTSLFRNWAFGQPNHGGEECMATHFNESGKWHDQDCSLSYPFICYK</sequence>
<feature type="transmembrane region" description="Helical" evidence="2">
    <location>
        <begin position="338"/>
        <end position="361"/>
    </location>
</feature>
<dbReference type="InterPro" id="IPR018378">
    <property type="entry name" value="C-type_lectin_CS"/>
</dbReference>
<protein>
    <submittedName>
        <fullName evidence="6">Uncharacterized protein</fullName>
    </submittedName>
</protein>